<dbReference type="InterPro" id="IPR027417">
    <property type="entry name" value="P-loop_NTPase"/>
</dbReference>
<accession>A0AAN7R3A4</accession>
<dbReference type="Proteomes" id="UP001346149">
    <property type="component" value="Unassembled WGS sequence"/>
</dbReference>
<evidence type="ECO:0000313" key="3">
    <source>
        <dbReference type="EMBL" id="KAK4790729.1"/>
    </source>
</evidence>
<dbReference type="EMBL" id="JAXQNO010000010">
    <property type="protein sequence ID" value="KAK4790729.1"/>
    <property type="molecule type" value="Genomic_DNA"/>
</dbReference>
<dbReference type="Gene3D" id="3.40.50.300">
    <property type="entry name" value="P-loop containing nucleotide triphosphate hydrolases"/>
    <property type="match status" value="1"/>
</dbReference>
<dbReference type="AlphaFoldDB" id="A0AAN7R3A4"/>
<gene>
    <name evidence="3" type="ORF">SAY86_018033</name>
</gene>
<dbReference type="PANTHER" id="PTHR42961:SF2">
    <property type="entry name" value="IRON-SULFUR PROTEIN NUBPL"/>
    <property type="match status" value="1"/>
</dbReference>
<comment type="caution">
    <text evidence="3">The sequence shown here is derived from an EMBL/GenBank/DDBJ whole genome shotgun (WGS) entry which is preliminary data.</text>
</comment>
<dbReference type="SUPFAM" id="SSF52540">
    <property type="entry name" value="P-loop containing nucleoside triphosphate hydrolases"/>
    <property type="match status" value="1"/>
</dbReference>
<dbReference type="GO" id="GO:0009570">
    <property type="term" value="C:chloroplast stroma"/>
    <property type="evidence" value="ECO:0007669"/>
    <property type="project" value="TreeGrafter"/>
</dbReference>
<dbReference type="GO" id="GO:0051539">
    <property type="term" value="F:4 iron, 4 sulfur cluster binding"/>
    <property type="evidence" value="ECO:0007669"/>
    <property type="project" value="TreeGrafter"/>
</dbReference>
<reference evidence="3 4" key="1">
    <citation type="journal article" date="2023" name="Hortic Res">
        <title>Pangenome of water caltrop reveals structural variations and asymmetric subgenome divergence after allopolyploidization.</title>
        <authorList>
            <person name="Zhang X."/>
            <person name="Chen Y."/>
            <person name="Wang L."/>
            <person name="Yuan Y."/>
            <person name="Fang M."/>
            <person name="Shi L."/>
            <person name="Lu R."/>
            <person name="Comes H.P."/>
            <person name="Ma Y."/>
            <person name="Chen Y."/>
            <person name="Huang G."/>
            <person name="Zhou Y."/>
            <person name="Zheng Z."/>
            <person name="Qiu Y."/>
        </authorList>
    </citation>
    <scope>NUCLEOTIDE SEQUENCE [LARGE SCALE GENOMIC DNA]</scope>
    <source>
        <strain evidence="3">F231</strain>
    </source>
</reference>
<keyword evidence="1" id="KW-0547">Nucleotide-binding</keyword>
<organism evidence="3 4">
    <name type="scientific">Trapa natans</name>
    <name type="common">Water chestnut</name>
    <dbReference type="NCBI Taxonomy" id="22666"/>
    <lineage>
        <taxon>Eukaryota</taxon>
        <taxon>Viridiplantae</taxon>
        <taxon>Streptophyta</taxon>
        <taxon>Embryophyta</taxon>
        <taxon>Tracheophyta</taxon>
        <taxon>Spermatophyta</taxon>
        <taxon>Magnoliopsida</taxon>
        <taxon>eudicotyledons</taxon>
        <taxon>Gunneridae</taxon>
        <taxon>Pentapetalae</taxon>
        <taxon>rosids</taxon>
        <taxon>malvids</taxon>
        <taxon>Myrtales</taxon>
        <taxon>Lythraceae</taxon>
        <taxon>Trapa</taxon>
    </lineage>
</organism>
<evidence type="ECO:0000313" key="4">
    <source>
        <dbReference type="Proteomes" id="UP001346149"/>
    </source>
</evidence>
<proteinExistence type="predicted"/>
<dbReference type="GO" id="GO:0005524">
    <property type="term" value="F:ATP binding"/>
    <property type="evidence" value="ECO:0007669"/>
    <property type="project" value="UniProtKB-KW"/>
</dbReference>
<keyword evidence="2" id="KW-0067">ATP-binding</keyword>
<evidence type="ECO:0000256" key="1">
    <source>
        <dbReference type="ARBA" id="ARBA00022741"/>
    </source>
</evidence>
<name>A0AAN7R3A4_TRANT</name>
<dbReference type="GO" id="GO:0016226">
    <property type="term" value="P:iron-sulfur cluster assembly"/>
    <property type="evidence" value="ECO:0007669"/>
    <property type="project" value="InterPro"/>
</dbReference>
<protein>
    <submittedName>
        <fullName evidence="3">Uncharacterized protein</fullName>
    </submittedName>
</protein>
<dbReference type="InterPro" id="IPR044304">
    <property type="entry name" value="NUBPL-like"/>
</dbReference>
<dbReference type="Pfam" id="PF10609">
    <property type="entry name" value="ParA"/>
    <property type="match status" value="1"/>
</dbReference>
<dbReference type="PANTHER" id="PTHR42961">
    <property type="entry name" value="IRON-SULFUR PROTEIN NUBPL"/>
    <property type="match status" value="1"/>
</dbReference>
<evidence type="ECO:0000256" key="2">
    <source>
        <dbReference type="ARBA" id="ARBA00022840"/>
    </source>
</evidence>
<dbReference type="InterPro" id="IPR033756">
    <property type="entry name" value="YlxH/NBP35"/>
</dbReference>
<sequence length="154" mass="16747">MPATVIITTPQKLAFIDVAKGVHMFSKLKVPCVAVVENMCYFDVDGKRHYPFGRGSGSQVVQQFGIPHLFDLPIRPSLSASGDSGMPEVVADPLGDVAGTFQELGVCVVQQCAKIRQQVSTAVTYDKSIKAIMVKVPDSDEEFLLHPATVRRND</sequence>
<keyword evidence="4" id="KW-1185">Reference proteome</keyword>